<keyword evidence="3" id="KW-0472">Membrane</keyword>
<evidence type="ECO:0000256" key="2">
    <source>
        <dbReference type="ARBA" id="ARBA00022729"/>
    </source>
</evidence>
<gene>
    <name evidence="9" type="ORF">HMPREF1862_00912</name>
</gene>
<reference evidence="9 10" key="1">
    <citation type="submission" date="2016-01" db="EMBL/GenBank/DDBJ databases">
        <authorList>
            <person name="Mitreva M."/>
            <person name="Pepin K.H."/>
            <person name="Mihindukulasuriya K.A."/>
            <person name="Fulton R."/>
            <person name="Fronick C."/>
            <person name="O'Laughlin M."/>
            <person name="Miner T."/>
            <person name="Herter B."/>
            <person name="Rosa B.A."/>
            <person name="Cordes M."/>
            <person name="Tomlinson C."/>
            <person name="Wollam A."/>
            <person name="Palsikar V.B."/>
            <person name="Mardis E.R."/>
            <person name="Wilson R.K."/>
        </authorList>
    </citation>
    <scope>NUCLEOTIDE SEQUENCE [LARGE SCALE GENOMIC DNA]</scope>
    <source>
        <strain evidence="9 10">DNF00696</strain>
    </source>
</reference>
<evidence type="ECO:0000256" key="7">
    <source>
        <dbReference type="PIRSR" id="PIRSR002854-1"/>
    </source>
</evidence>
<dbReference type="InterPro" id="IPR004872">
    <property type="entry name" value="Lipoprotein_NlpA"/>
</dbReference>
<dbReference type="PANTHER" id="PTHR30429:SF0">
    <property type="entry name" value="METHIONINE-BINDING LIPOPROTEIN METQ"/>
    <property type="match status" value="1"/>
</dbReference>
<evidence type="ECO:0000256" key="8">
    <source>
        <dbReference type="SAM" id="SignalP"/>
    </source>
</evidence>
<feature type="signal peptide" evidence="8">
    <location>
        <begin position="1"/>
        <end position="21"/>
    </location>
</feature>
<dbReference type="GO" id="GO:0016020">
    <property type="term" value="C:membrane"/>
    <property type="evidence" value="ECO:0007669"/>
    <property type="project" value="UniProtKB-SubCell"/>
</dbReference>
<comment type="subcellular location">
    <subcellularLocation>
        <location evidence="1">Membrane</location>
        <topology evidence="1">Lipid-anchor</topology>
    </subcellularLocation>
</comment>
<evidence type="ECO:0000313" key="9">
    <source>
        <dbReference type="EMBL" id="KXB81187.1"/>
    </source>
</evidence>
<dbReference type="Gene3D" id="3.40.190.10">
    <property type="entry name" value="Periplasmic binding protein-like II"/>
    <property type="match status" value="2"/>
</dbReference>
<evidence type="ECO:0000256" key="3">
    <source>
        <dbReference type="ARBA" id="ARBA00023136"/>
    </source>
</evidence>
<evidence type="ECO:0000256" key="1">
    <source>
        <dbReference type="ARBA" id="ARBA00004635"/>
    </source>
</evidence>
<keyword evidence="5 6" id="KW-0449">Lipoprotein</keyword>
<protein>
    <recommendedName>
        <fullName evidence="6">Lipoprotein</fullName>
    </recommendedName>
</protein>
<dbReference type="PIRSF" id="PIRSF002854">
    <property type="entry name" value="MetQ"/>
    <property type="match status" value="1"/>
</dbReference>
<keyword evidence="2 8" id="KW-0732">Signal</keyword>
<evidence type="ECO:0000256" key="6">
    <source>
        <dbReference type="PIRNR" id="PIRNR002854"/>
    </source>
</evidence>
<sequence length="275" mass="29934">MKTWKKIIAAAGAAGLALGLAACGGGDSAADANKLIVGASPTPHAQILRYVADNLAKKQGIELEVKEYTDYVLPNEALNSGDLDANYYQTVPYFDEKTAKNNWQFDHGKGIHLEPVGIYSEKLKDIKDLKDGAKIGVITDETNQKRGLQLLADNGLIKLPKDENQHLVSVIAKSKEYNPRGFDLSEVEGPQLVRSLADLDIAVINGNFALDGGKKPSDALVLESPKDNPSLNILVWKKDSKKLEAIKKLDALLHSPEVKAFIEKKWPNKAVLPGF</sequence>
<dbReference type="SUPFAM" id="SSF53850">
    <property type="entry name" value="Periplasmic binding protein-like II"/>
    <property type="match status" value="1"/>
</dbReference>
<dbReference type="Proteomes" id="UP000070572">
    <property type="component" value="Unassembled WGS sequence"/>
</dbReference>
<dbReference type="PANTHER" id="PTHR30429">
    <property type="entry name" value="D-METHIONINE-BINDING LIPOPROTEIN METQ"/>
    <property type="match status" value="1"/>
</dbReference>
<organism evidence="9 10">
    <name type="scientific">Varibaculum cambriense</name>
    <dbReference type="NCBI Taxonomy" id="184870"/>
    <lineage>
        <taxon>Bacteria</taxon>
        <taxon>Bacillati</taxon>
        <taxon>Actinomycetota</taxon>
        <taxon>Actinomycetes</taxon>
        <taxon>Actinomycetales</taxon>
        <taxon>Actinomycetaceae</taxon>
        <taxon>Varibaculum</taxon>
    </lineage>
</organism>
<feature type="chain" id="PRO_5044287017" description="Lipoprotein" evidence="8">
    <location>
        <begin position="22"/>
        <end position="275"/>
    </location>
</feature>
<dbReference type="PROSITE" id="PS51257">
    <property type="entry name" value="PROKAR_LIPOPROTEIN"/>
    <property type="match status" value="1"/>
</dbReference>
<proteinExistence type="inferred from homology"/>
<name>A0AB34X0Q6_9ACTO</name>
<comment type="similarity">
    <text evidence="6">Belongs to the nlpA lipoprotein family.</text>
</comment>
<evidence type="ECO:0000256" key="4">
    <source>
        <dbReference type="ARBA" id="ARBA00023139"/>
    </source>
</evidence>
<dbReference type="EMBL" id="LSDN01000013">
    <property type="protein sequence ID" value="KXB81187.1"/>
    <property type="molecule type" value="Genomic_DNA"/>
</dbReference>
<evidence type="ECO:0000313" key="10">
    <source>
        <dbReference type="Proteomes" id="UP000070572"/>
    </source>
</evidence>
<accession>A0AB34X0Q6</accession>
<dbReference type="AlphaFoldDB" id="A0AB34X0Q6"/>
<keyword evidence="4" id="KW-0564">Palmitate</keyword>
<dbReference type="Pfam" id="PF03180">
    <property type="entry name" value="Lipoprotein_9"/>
    <property type="match status" value="1"/>
</dbReference>
<comment type="caution">
    <text evidence="9">The sequence shown here is derived from an EMBL/GenBank/DDBJ whole genome shotgun (WGS) entry which is preliminary data.</text>
</comment>
<feature type="lipid moiety-binding region" description="S-diacylglycerol cysteine" evidence="7">
    <location>
        <position position="23"/>
    </location>
</feature>
<dbReference type="RefSeq" id="WP_060920369.1">
    <property type="nucleotide sequence ID" value="NZ_JAHAIW010000002.1"/>
</dbReference>
<evidence type="ECO:0000256" key="5">
    <source>
        <dbReference type="ARBA" id="ARBA00023288"/>
    </source>
</evidence>